<sequence>MPTPLSESGFSYNELPSEKFYDWLDSYFISLSQYYSDCSSLNDNYKKNHGIKKLCAKFVKYIKSKPSITNIKHLKDHHCNLFNYWIYEQLVNECKDKSIKPALVFGNFLLVLSGLEYYQKENTCELDNKVATIPDITDRRKLYEYCVDCKTILDNYKHSKEKCQKYYTYVKKKIELYKKFHKLCSPDYESKCPDLYKICDNCDPSVLLDKLNCVSIGVEGKPQQEDATHTDSLGTRSNSSPSIESVSKFGHAFLGVVVASMSSGFLYKGKNSII</sequence>
<evidence type="ECO:0008006" key="3">
    <source>
        <dbReference type="Google" id="ProtNLM"/>
    </source>
</evidence>
<protein>
    <recommendedName>
        <fullName evidence="3">VIR protein</fullName>
    </recommendedName>
</protein>
<organism evidence="1 2">
    <name type="scientific">Plasmodium vivax India VII</name>
    <dbReference type="NCBI Taxonomy" id="1077284"/>
    <lineage>
        <taxon>Eukaryota</taxon>
        <taxon>Sar</taxon>
        <taxon>Alveolata</taxon>
        <taxon>Apicomplexa</taxon>
        <taxon>Aconoidasida</taxon>
        <taxon>Haemosporida</taxon>
        <taxon>Plasmodiidae</taxon>
        <taxon>Plasmodium</taxon>
        <taxon>Plasmodium (Plasmodium)</taxon>
    </lineage>
</organism>
<dbReference type="AlphaFoldDB" id="A0A0J9S3P2"/>
<dbReference type="EMBL" id="KQ234643">
    <property type="protein sequence ID" value="KMZ76717.1"/>
    <property type="molecule type" value="Genomic_DNA"/>
</dbReference>
<dbReference type="OrthoDB" id="10552951at2759"/>
<reference evidence="1 2" key="1">
    <citation type="submission" date="2011-08" db="EMBL/GenBank/DDBJ databases">
        <title>The Genome Sequence of Plasmodium vivax India VII.</title>
        <authorList>
            <consortium name="The Broad Institute Genome Sequencing Platform"/>
            <consortium name="The Broad Institute Genome Sequencing Center for Infectious Disease"/>
            <person name="Neafsey D."/>
            <person name="Carlton J."/>
            <person name="Barnwell J."/>
            <person name="Collins W."/>
            <person name="Escalante A."/>
            <person name="Mullikin J."/>
            <person name="Saul A."/>
            <person name="Guigo R."/>
            <person name="Camara F."/>
            <person name="Young S.K."/>
            <person name="Zeng Q."/>
            <person name="Gargeya S."/>
            <person name="Fitzgerald M."/>
            <person name="Haas B."/>
            <person name="Abouelleil A."/>
            <person name="Alvarado L."/>
            <person name="Arachchi H.M."/>
            <person name="Berlin A."/>
            <person name="Brown A."/>
            <person name="Chapman S.B."/>
            <person name="Chen Z."/>
            <person name="Dunbar C."/>
            <person name="Freedman E."/>
            <person name="Gearin G."/>
            <person name="Gellesch M."/>
            <person name="Goldberg J."/>
            <person name="Griggs A."/>
            <person name="Gujja S."/>
            <person name="Heiman D."/>
            <person name="Howarth C."/>
            <person name="Larson L."/>
            <person name="Lui A."/>
            <person name="MacDonald P.J.P."/>
            <person name="Montmayeur A."/>
            <person name="Murphy C."/>
            <person name="Neiman D."/>
            <person name="Pearson M."/>
            <person name="Priest M."/>
            <person name="Roberts A."/>
            <person name="Saif S."/>
            <person name="Shea T."/>
            <person name="Shenoy N."/>
            <person name="Sisk P."/>
            <person name="Stolte C."/>
            <person name="Sykes S."/>
            <person name="Wortman J."/>
            <person name="Nusbaum C."/>
            <person name="Birren B."/>
        </authorList>
    </citation>
    <scope>NUCLEOTIDE SEQUENCE [LARGE SCALE GENOMIC DNA]</scope>
    <source>
        <strain evidence="1 2">India VII</strain>
    </source>
</reference>
<evidence type="ECO:0000313" key="1">
    <source>
        <dbReference type="EMBL" id="KMZ76717.1"/>
    </source>
</evidence>
<proteinExistence type="predicted"/>
<name>A0A0J9S3P2_PLAVI</name>
<dbReference type="InterPro" id="IPR008780">
    <property type="entry name" value="Plasmodium_Vir"/>
</dbReference>
<dbReference type="Pfam" id="PF05795">
    <property type="entry name" value="Plasmodium_Vir"/>
    <property type="match status" value="1"/>
</dbReference>
<accession>A0A0J9S3P2</accession>
<evidence type="ECO:0000313" key="2">
    <source>
        <dbReference type="Proteomes" id="UP000053562"/>
    </source>
</evidence>
<dbReference type="Proteomes" id="UP000053562">
    <property type="component" value="Unassembled WGS sequence"/>
</dbReference>
<gene>
    <name evidence="1" type="ORF">PVIIG_05716</name>
</gene>